<keyword evidence="5" id="KW-1185">Reference proteome</keyword>
<feature type="region of interest" description="Disordered" evidence="2">
    <location>
        <begin position="476"/>
        <end position="500"/>
    </location>
</feature>
<dbReference type="SUPFAM" id="SSF56349">
    <property type="entry name" value="DNA breaking-rejoining enzymes"/>
    <property type="match status" value="1"/>
</dbReference>
<dbReference type="RefSeq" id="WP_201374077.1">
    <property type="nucleotide sequence ID" value="NZ_BNJG01000002.1"/>
</dbReference>
<feature type="domain" description="Tyr recombinase" evidence="3">
    <location>
        <begin position="424"/>
        <end position="649"/>
    </location>
</feature>
<comment type="caution">
    <text evidence="4">The sequence shown here is derived from an EMBL/GenBank/DDBJ whole genome shotgun (WGS) entry which is preliminary data.</text>
</comment>
<evidence type="ECO:0000313" key="4">
    <source>
        <dbReference type="EMBL" id="GHO57772.1"/>
    </source>
</evidence>
<gene>
    <name evidence="4" type="ORF">KSB_62470</name>
</gene>
<reference evidence="4 5" key="1">
    <citation type="journal article" date="2021" name="Int. J. Syst. Evol. Microbiol.">
        <title>Reticulibacter mediterranei gen. nov., sp. nov., within the new family Reticulibacteraceae fam. nov., and Ktedonospora formicarum gen. nov., sp. nov., Ktedonobacter robiniae sp. nov., Dictyobacter formicarum sp. nov. and Dictyobacter arantiisoli sp. nov., belonging to the class Ktedonobacteria.</title>
        <authorList>
            <person name="Yabe S."/>
            <person name="Zheng Y."/>
            <person name="Wang C.M."/>
            <person name="Sakai Y."/>
            <person name="Abe K."/>
            <person name="Yokota A."/>
            <person name="Donadio S."/>
            <person name="Cavaletti L."/>
            <person name="Monciardini P."/>
        </authorList>
    </citation>
    <scope>NUCLEOTIDE SEQUENCE [LARGE SCALE GENOMIC DNA]</scope>
    <source>
        <strain evidence="4 5">SOSP1-30</strain>
    </source>
</reference>
<sequence>MMSNALPAQHATRDWTMPVVPDNYDRSALTEDERWALAQSAIPNFHWQSATATTTKKVLARFDQPIIDVFYLRRHAKLPDDRLLALLFMRRQMHRMGKMFWDWEQKEWIDLLCPTSALFCAKYGQRAGQIRTTVIDTAYLLGGVADLRLAGISQEASTTAKVCFGHKLLTAQCHRIIGMLAGKGYIDSKTTFQDVRYVLSMLFLLKRTPYLEDISEELLDSIALESDHKRMVIGRVHSVLQDLNILSQREIPISSHRFNSSGMAQDWYEWAMAWFDQTVDLSLGTKKAFLFHILVTGRWLSEHAPHIHIPAQWTEDLALRFRADICSWTNGQYASDSARHKLASQGLLNKPLGPQAIYQYLTALRRYFTDLSRRSYTVSGVPAGKIRLDFTPKEVLVPPDPIRRALDAVNPRDIDLQVWAKLAMAAATLTQSDLPQRAAYPLSFYRALGLIWAASACRTNEIIRLRLDCLRSDWDPDMRDDDDQPVPRLPSSLSGKPASQEQQAAEIPKIHYLHIPAGKNRGPYWIWVPGYVADAINAWKQECPCHQKQVLDVKDREKVDYLFCYKNARVGRSFLNQSLIPILCAKAGVDTEDAKGRITGHRGRSSCLTLLRNKGVSLDDLAEYAGHADSRTIRRYARQDPILLHRVVRDADDVSRIVEGWLSWMQPPKDYPRSAGSLAMMSMVSRCTVETRSM</sequence>
<dbReference type="InterPro" id="IPR002104">
    <property type="entry name" value="Integrase_catalytic"/>
</dbReference>
<protein>
    <submittedName>
        <fullName evidence="4">Integrase</fullName>
    </submittedName>
</protein>
<evidence type="ECO:0000259" key="3">
    <source>
        <dbReference type="PROSITE" id="PS51898"/>
    </source>
</evidence>
<feature type="compositionally biased region" description="Polar residues" evidence="2">
    <location>
        <begin position="491"/>
        <end position="500"/>
    </location>
</feature>
<accession>A0ABQ3UYM8</accession>
<dbReference type="CDD" id="cd00397">
    <property type="entry name" value="DNA_BRE_C"/>
    <property type="match status" value="1"/>
</dbReference>
<name>A0ABQ3UYM8_9CHLR</name>
<dbReference type="EMBL" id="BNJG01000002">
    <property type="protein sequence ID" value="GHO57772.1"/>
    <property type="molecule type" value="Genomic_DNA"/>
</dbReference>
<dbReference type="Proteomes" id="UP000654345">
    <property type="component" value="Unassembled WGS sequence"/>
</dbReference>
<dbReference type="Pfam" id="PF00589">
    <property type="entry name" value="Phage_integrase"/>
    <property type="match status" value="1"/>
</dbReference>
<dbReference type="InterPro" id="IPR011010">
    <property type="entry name" value="DNA_brk_join_enz"/>
</dbReference>
<dbReference type="Gene3D" id="1.10.443.10">
    <property type="entry name" value="Intergrase catalytic core"/>
    <property type="match status" value="1"/>
</dbReference>
<keyword evidence="1" id="KW-0233">DNA recombination</keyword>
<evidence type="ECO:0000256" key="1">
    <source>
        <dbReference type="ARBA" id="ARBA00023172"/>
    </source>
</evidence>
<dbReference type="PROSITE" id="PS51898">
    <property type="entry name" value="TYR_RECOMBINASE"/>
    <property type="match status" value="1"/>
</dbReference>
<evidence type="ECO:0000256" key="2">
    <source>
        <dbReference type="SAM" id="MobiDB-lite"/>
    </source>
</evidence>
<evidence type="ECO:0000313" key="5">
    <source>
        <dbReference type="Proteomes" id="UP000654345"/>
    </source>
</evidence>
<dbReference type="InterPro" id="IPR013762">
    <property type="entry name" value="Integrase-like_cat_sf"/>
</dbReference>
<organism evidence="4 5">
    <name type="scientific">Ktedonobacter robiniae</name>
    <dbReference type="NCBI Taxonomy" id="2778365"/>
    <lineage>
        <taxon>Bacteria</taxon>
        <taxon>Bacillati</taxon>
        <taxon>Chloroflexota</taxon>
        <taxon>Ktedonobacteria</taxon>
        <taxon>Ktedonobacterales</taxon>
        <taxon>Ktedonobacteraceae</taxon>
        <taxon>Ktedonobacter</taxon>
    </lineage>
</organism>
<proteinExistence type="predicted"/>